<keyword evidence="1" id="KW-0732">Signal</keyword>
<evidence type="ECO:0008006" key="4">
    <source>
        <dbReference type="Google" id="ProtNLM"/>
    </source>
</evidence>
<reference evidence="2 3" key="1">
    <citation type="submission" date="2023-04" db="EMBL/GenBank/DDBJ databases">
        <title>Lysobacter sp. strain UC isolated from soil sample.</title>
        <authorList>
            <person name="Choksket S."/>
            <person name="Harshvardhan F."/>
            <person name="Rana R."/>
            <person name="Patil P.B."/>
            <person name="Korpole S."/>
        </authorList>
    </citation>
    <scope>NUCLEOTIDE SEQUENCE [LARGE SCALE GENOMIC DNA]</scope>
    <source>
        <strain evidence="2 3">UC</strain>
    </source>
</reference>
<comment type="caution">
    <text evidence="2">The sequence shown here is derived from an EMBL/GenBank/DDBJ whole genome shotgun (WGS) entry which is preliminary data.</text>
</comment>
<dbReference type="EMBL" id="JARUHG010000008">
    <property type="protein sequence ID" value="MDR0184847.1"/>
    <property type="molecule type" value="Genomic_DNA"/>
</dbReference>
<evidence type="ECO:0000256" key="1">
    <source>
        <dbReference type="SAM" id="SignalP"/>
    </source>
</evidence>
<organism evidence="2 3">
    <name type="scientific">Lysobacter arvi</name>
    <dbReference type="NCBI Taxonomy" id="3038776"/>
    <lineage>
        <taxon>Bacteria</taxon>
        <taxon>Pseudomonadati</taxon>
        <taxon>Pseudomonadota</taxon>
        <taxon>Gammaproteobacteria</taxon>
        <taxon>Lysobacterales</taxon>
        <taxon>Lysobacteraceae</taxon>
        <taxon>Lysobacter</taxon>
    </lineage>
</organism>
<sequence>MKRHVVRTALVLIATFTSAAAMAQDDSDPPSLDLRLPAERIHFASTDPVADDRHDPPGSWRPITPAEAEAAAKEDWQVHGAVEAGIGYSRRTGTSDWQAVNLNLDKTYTDDDGDTKHVNIDINVGRSDGPVFGPGALYGPGYYGPPPMQAPMRARGPFVR</sequence>
<name>A0ABU1CIR4_9GAMM</name>
<feature type="signal peptide" evidence="1">
    <location>
        <begin position="1"/>
        <end position="23"/>
    </location>
</feature>
<dbReference type="RefSeq" id="WP_309263961.1">
    <property type="nucleotide sequence ID" value="NZ_JARUHG010000008.1"/>
</dbReference>
<feature type="chain" id="PRO_5046510302" description="Secreted protein" evidence="1">
    <location>
        <begin position="24"/>
        <end position="160"/>
    </location>
</feature>
<evidence type="ECO:0000313" key="3">
    <source>
        <dbReference type="Proteomes" id="UP001233535"/>
    </source>
</evidence>
<proteinExistence type="predicted"/>
<protein>
    <recommendedName>
        <fullName evidence="4">Secreted protein</fullName>
    </recommendedName>
</protein>
<keyword evidence="3" id="KW-1185">Reference proteome</keyword>
<evidence type="ECO:0000313" key="2">
    <source>
        <dbReference type="EMBL" id="MDR0184847.1"/>
    </source>
</evidence>
<gene>
    <name evidence="2" type="ORF">P8609_17970</name>
</gene>
<accession>A0ABU1CIR4</accession>
<dbReference type="Proteomes" id="UP001233535">
    <property type="component" value="Unassembled WGS sequence"/>
</dbReference>